<feature type="compositionally biased region" description="Polar residues" evidence="1">
    <location>
        <begin position="708"/>
        <end position="726"/>
    </location>
</feature>
<feature type="compositionally biased region" description="Basic residues" evidence="1">
    <location>
        <begin position="481"/>
        <end position="493"/>
    </location>
</feature>
<feature type="region of interest" description="Disordered" evidence="1">
    <location>
        <begin position="163"/>
        <end position="203"/>
    </location>
</feature>
<feature type="region of interest" description="Disordered" evidence="1">
    <location>
        <begin position="813"/>
        <end position="1071"/>
    </location>
</feature>
<feature type="region of interest" description="Disordered" evidence="1">
    <location>
        <begin position="83"/>
        <end position="121"/>
    </location>
</feature>
<keyword evidence="3" id="KW-1185">Reference proteome</keyword>
<feature type="region of interest" description="Disordered" evidence="1">
    <location>
        <begin position="216"/>
        <end position="312"/>
    </location>
</feature>
<sequence>MATPVDVHVTHRSGNGDALQGQVPPFLSELLLGTPPFEKCTKRSCGWYRQDTLFTSYYLRRHRRSGAVALPKVSEAWQWTANVSEDPSKTRPAMRRRWQLSSSGAGKSGTPPDTVQSRPRSYEPFKTKQLLRFLVHSWGWDTQGDPERSSPWSSIGCATPVSPSIPGSFFGPSSSTPGPSGTHPPLTSPPPAPLPPVPGPSSVLLSDLLMTRRSLQMARPASPAGVSENPPRKSADGQGRPRKGSISSLRNTAYCAVTHERGQGGVIPEDPGVEGEHSSQCPPQSAPARALSPPASVTPSSPPSITPLGAGDESTKLVLPLETTVTLVPAIARPSASRKPSAGTSMPLSDNTYGEDSIASIDMSDLSALKSDNEGDGDELRTCLSFPPVPPIPPSVGSGKGGPLYAHTPRKPSKASISSVHVFPISPTDRNAMRHVGDVEKNDNGEQNRANAHNDIDRNDAQFRSRSTSPELSQIISLTPRPRKRSTPSHPRSRTSSLGRERALSVRSRKSSDALPPPVPKLSPTRTRTGWGNFGARGEGQSEGETGAVLGEDDDAYGSDSSIDLHTPLPHLMLRHGMLSPNSKLLPQPSVDSLNRMSMVSDVSNLSYFSNASNVSLASTSSKHPKDSRDTPRRRTRHRDGKLLKGGIGLTTGLGWSDRSSHSQPCLPHPLSRSISHSVLREADEYEGAGESVADCIPSTIDEFGHSNGVTSRSLPSRSGSRAGTVSISRSGSTYSTTSGSGSRYSNYSTMSAPAAGLRMRTNSSSSSYEPVGRTNSYSRENGYGLHGLAVSIPEQDDGVTPTRAAFDRASLGAVKGGSGNGTQGGDQPHTPSSTTSSTSLSFPATPESTEGVQPQHIDDSKSGHGGEATPSAVAWNKDKSLPPLPYPAVATANSNSASSKGKYPPSLGLRAPSVIQRPRTYSNSSSVSTKSALAASNADGNTSRGPSPAPRNAPATPSAGGTSMPRPSLGIPRPSLSAISPASKSRPSLTLPSSAPISTATSPLATSPVTNGSMAGISQGQLPRPLRLVPSRSATPSSDPTRSQSPFLSRMPNRNVKKDLQPGEQLPRPGQILTYNRNVHDQLKLRSLSTSSGVSNAKIGPVSPGGTQTLLLTSQSETSGLGISPGSSPLSSPVTGESPKPKPRTGTGMTYRTNGTSRMRMPSTTSR</sequence>
<dbReference type="EMBL" id="KN831981">
    <property type="protein sequence ID" value="KIO02502.1"/>
    <property type="molecule type" value="Genomic_DNA"/>
</dbReference>
<feature type="compositionally biased region" description="Pro residues" evidence="1">
    <location>
        <begin position="186"/>
        <end position="199"/>
    </location>
</feature>
<dbReference type="InParanoid" id="A0A0C3JYP4"/>
<feature type="compositionally biased region" description="Low complexity" evidence="1">
    <location>
        <begin position="829"/>
        <end position="847"/>
    </location>
</feature>
<feature type="compositionally biased region" description="Low complexity" evidence="1">
    <location>
        <begin position="889"/>
        <end position="900"/>
    </location>
</feature>
<feature type="region of interest" description="Disordered" evidence="1">
    <location>
        <begin position="616"/>
        <end position="639"/>
    </location>
</feature>
<feature type="compositionally biased region" description="Low complexity" evidence="1">
    <location>
        <begin position="991"/>
        <end position="1009"/>
    </location>
</feature>
<dbReference type="OrthoDB" id="3064136at2759"/>
<name>A0A0C3JYP4_PISTI</name>
<proteinExistence type="predicted"/>
<feature type="compositionally biased region" description="Polar residues" evidence="1">
    <location>
        <begin position="99"/>
        <end position="119"/>
    </location>
</feature>
<dbReference type="Proteomes" id="UP000054217">
    <property type="component" value="Unassembled WGS sequence"/>
</dbReference>
<feature type="compositionally biased region" description="Low complexity" evidence="1">
    <location>
        <begin position="727"/>
        <end position="745"/>
    </location>
</feature>
<feature type="compositionally biased region" description="Low complexity" evidence="1">
    <location>
        <begin position="1118"/>
        <end position="1134"/>
    </location>
</feature>
<organism evidence="2 3">
    <name type="scientific">Pisolithus tinctorius Marx 270</name>
    <dbReference type="NCBI Taxonomy" id="870435"/>
    <lineage>
        <taxon>Eukaryota</taxon>
        <taxon>Fungi</taxon>
        <taxon>Dikarya</taxon>
        <taxon>Basidiomycota</taxon>
        <taxon>Agaricomycotina</taxon>
        <taxon>Agaricomycetes</taxon>
        <taxon>Agaricomycetidae</taxon>
        <taxon>Boletales</taxon>
        <taxon>Sclerodermatineae</taxon>
        <taxon>Pisolithaceae</taxon>
        <taxon>Pisolithus</taxon>
    </lineage>
</organism>
<feature type="compositionally biased region" description="Low complexity" evidence="1">
    <location>
        <begin position="923"/>
        <end position="937"/>
    </location>
</feature>
<feature type="compositionally biased region" description="Basic and acidic residues" evidence="1">
    <location>
        <begin position="624"/>
        <end position="633"/>
    </location>
</feature>
<evidence type="ECO:0000313" key="2">
    <source>
        <dbReference type="EMBL" id="KIO02502.1"/>
    </source>
</evidence>
<feature type="compositionally biased region" description="Polar residues" evidence="1">
    <location>
        <begin position="761"/>
        <end position="780"/>
    </location>
</feature>
<feature type="region of interest" description="Disordered" evidence="1">
    <location>
        <begin position="757"/>
        <end position="780"/>
    </location>
</feature>
<gene>
    <name evidence="2" type="ORF">M404DRAFT_9743</name>
</gene>
<dbReference type="HOGENOM" id="CLU_274412_0_0_1"/>
<feature type="region of interest" description="Disordered" evidence="1">
    <location>
        <begin position="707"/>
        <end position="745"/>
    </location>
</feature>
<feature type="compositionally biased region" description="Low complexity" evidence="1">
    <location>
        <begin position="163"/>
        <end position="185"/>
    </location>
</feature>
<dbReference type="AlphaFoldDB" id="A0A0C3JYP4"/>
<feature type="compositionally biased region" description="Polar residues" evidence="1">
    <location>
        <begin position="342"/>
        <end position="354"/>
    </location>
</feature>
<dbReference type="STRING" id="870435.A0A0C3JYP4"/>
<feature type="compositionally biased region" description="Gly residues" evidence="1">
    <location>
        <begin position="815"/>
        <end position="825"/>
    </location>
</feature>
<feature type="compositionally biased region" description="Low complexity" evidence="1">
    <location>
        <begin position="282"/>
        <end position="299"/>
    </location>
</feature>
<feature type="compositionally biased region" description="Polar residues" evidence="1">
    <location>
        <begin position="1010"/>
        <end position="1022"/>
    </location>
</feature>
<protein>
    <submittedName>
        <fullName evidence="2">Uncharacterized protein</fullName>
    </submittedName>
</protein>
<evidence type="ECO:0000256" key="1">
    <source>
        <dbReference type="SAM" id="MobiDB-lite"/>
    </source>
</evidence>
<feature type="compositionally biased region" description="Polar residues" evidence="1">
    <location>
        <begin position="1033"/>
        <end position="1048"/>
    </location>
</feature>
<feature type="compositionally biased region" description="Polar residues" evidence="1">
    <location>
        <begin position="978"/>
        <end position="989"/>
    </location>
</feature>
<feature type="compositionally biased region" description="Basic and acidic residues" evidence="1">
    <location>
        <begin position="431"/>
        <end position="463"/>
    </location>
</feature>
<reference evidence="3" key="2">
    <citation type="submission" date="2015-01" db="EMBL/GenBank/DDBJ databases">
        <title>Evolutionary Origins and Diversification of the Mycorrhizal Mutualists.</title>
        <authorList>
            <consortium name="DOE Joint Genome Institute"/>
            <consortium name="Mycorrhizal Genomics Consortium"/>
            <person name="Kohler A."/>
            <person name="Kuo A."/>
            <person name="Nagy L.G."/>
            <person name="Floudas D."/>
            <person name="Copeland A."/>
            <person name="Barry K.W."/>
            <person name="Cichocki N."/>
            <person name="Veneault-Fourrey C."/>
            <person name="LaButti K."/>
            <person name="Lindquist E.A."/>
            <person name="Lipzen A."/>
            <person name="Lundell T."/>
            <person name="Morin E."/>
            <person name="Murat C."/>
            <person name="Riley R."/>
            <person name="Ohm R."/>
            <person name="Sun H."/>
            <person name="Tunlid A."/>
            <person name="Henrissat B."/>
            <person name="Grigoriev I.V."/>
            <person name="Hibbett D.S."/>
            <person name="Martin F."/>
        </authorList>
    </citation>
    <scope>NUCLEOTIDE SEQUENCE [LARGE SCALE GENOMIC DNA]</scope>
    <source>
        <strain evidence="3">Marx 270</strain>
    </source>
</reference>
<feature type="region of interest" description="Disordered" evidence="1">
    <location>
        <begin position="1118"/>
        <end position="1168"/>
    </location>
</feature>
<feature type="compositionally biased region" description="Polar residues" evidence="1">
    <location>
        <begin position="1148"/>
        <end position="1168"/>
    </location>
</feature>
<evidence type="ECO:0000313" key="3">
    <source>
        <dbReference type="Proteomes" id="UP000054217"/>
    </source>
</evidence>
<accession>A0A0C3JYP4</accession>
<feature type="region of interest" description="Disordered" evidence="1">
    <location>
        <begin position="368"/>
        <end position="556"/>
    </location>
</feature>
<feature type="compositionally biased region" description="Polar residues" evidence="1">
    <location>
        <begin position="464"/>
        <end position="477"/>
    </location>
</feature>
<reference evidence="2 3" key="1">
    <citation type="submission" date="2014-04" db="EMBL/GenBank/DDBJ databases">
        <authorList>
            <consortium name="DOE Joint Genome Institute"/>
            <person name="Kuo A."/>
            <person name="Kohler A."/>
            <person name="Costa M.D."/>
            <person name="Nagy L.G."/>
            <person name="Floudas D."/>
            <person name="Copeland A."/>
            <person name="Barry K.W."/>
            <person name="Cichocki N."/>
            <person name="Veneault-Fourrey C."/>
            <person name="LaButti K."/>
            <person name="Lindquist E.A."/>
            <person name="Lipzen A."/>
            <person name="Lundell T."/>
            <person name="Morin E."/>
            <person name="Murat C."/>
            <person name="Sun H."/>
            <person name="Tunlid A."/>
            <person name="Henrissat B."/>
            <person name="Grigoriev I.V."/>
            <person name="Hibbett D.S."/>
            <person name="Martin F."/>
            <person name="Nordberg H.P."/>
            <person name="Cantor M.N."/>
            <person name="Hua S.X."/>
        </authorList>
    </citation>
    <scope>NUCLEOTIDE SEQUENCE [LARGE SCALE GENOMIC DNA]</scope>
    <source>
        <strain evidence="2 3">Marx 270</strain>
    </source>
</reference>
<feature type="region of interest" description="Disordered" evidence="1">
    <location>
        <begin position="332"/>
        <end position="355"/>
    </location>
</feature>